<dbReference type="InterPro" id="IPR036259">
    <property type="entry name" value="MFS_trans_sf"/>
</dbReference>
<feature type="transmembrane region" description="Helical" evidence="6">
    <location>
        <begin position="399"/>
        <end position="418"/>
    </location>
</feature>
<dbReference type="OrthoDB" id="312103at2759"/>
<keyword evidence="2 6" id="KW-0812">Transmembrane</keyword>
<evidence type="ECO:0000256" key="2">
    <source>
        <dbReference type="ARBA" id="ARBA00022692"/>
    </source>
</evidence>
<evidence type="ECO:0000256" key="3">
    <source>
        <dbReference type="ARBA" id="ARBA00022989"/>
    </source>
</evidence>
<evidence type="ECO:0000256" key="4">
    <source>
        <dbReference type="ARBA" id="ARBA00023136"/>
    </source>
</evidence>
<feature type="transmembrane region" description="Helical" evidence="6">
    <location>
        <begin position="151"/>
        <end position="169"/>
    </location>
</feature>
<comment type="subcellular location">
    <subcellularLocation>
        <location evidence="1">Membrane</location>
        <topology evidence="1">Multi-pass membrane protein</topology>
    </subcellularLocation>
</comment>
<organism evidence="7 8">
    <name type="scientific">Halteria grandinella</name>
    <dbReference type="NCBI Taxonomy" id="5974"/>
    <lineage>
        <taxon>Eukaryota</taxon>
        <taxon>Sar</taxon>
        <taxon>Alveolata</taxon>
        <taxon>Ciliophora</taxon>
        <taxon>Intramacronucleata</taxon>
        <taxon>Spirotrichea</taxon>
        <taxon>Stichotrichia</taxon>
        <taxon>Sporadotrichida</taxon>
        <taxon>Halteriidae</taxon>
        <taxon>Halteria</taxon>
    </lineage>
</organism>
<evidence type="ECO:0000256" key="5">
    <source>
        <dbReference type="SAM" id="MobiDB-lite"/>
    </source>
</evidence>
<protein>
    <recommendedName>
        <fullName evidence="9">Major facilitator superfamily (MFS) profile domain-containing protein</fullName>
    </recommendedName>
</protein>
<dbReference type="GO" id="GO:0016020">
    <property type="term" value="C:membrane"/>
    <property type="evidence" value="ECO:0007669"/>
    <property type="project" value="UniProtKB-SubCell"/>
</dbReference>
<keyword evidence="3 6" id="KW-1133">Transmembrane helix</keyword>
<dbReference type="SUPFAM" id="SSF103473">
    <property type="entry name" value="MFS general substrate transporter"/>
    <property type="match status" value="1"/>
</dbReference>
<dbReference type="Gene3D" id="1.20.1250.20">
    <property type="entry name" value="MFS general substrate transporter like domains"/>
    <property type="match status" value="1"/>
</dbReference>
<feature type="transmembrane region" description="Helical" evidence="6">
    <location>
        <begin position="455"/>
        <end position="477"/>
    </location>
</feature>
<dbReference type="Pfam" id="PF07690">
    <property type="entry name" value="MFS_1"/>
    <property type="match status" value="1"/>
</dbReference>
<feature type="transmembrane region" description="Helical" evidence="6">
    <location>
        <begin position="335"/>
        <end position="355"/>
    </location>
</feature>
<feature type="transmembrane region" description="Helical" evidence="6">
    <location>
        <begin position="125"/>
        <end position="144"/>
    </location>
</feature>
<feature type="transmembrane region" description="Helical" evidence="6">
    <location>
        <begin position="215"/>
        <end position="236"/>
    </location>
</feature>
<dbReference type="GO" id="GO:0022857">
    <property type="term" value="F:transmembrane transporter activity"/>
    <property type="evidence" value="ECO:0007669"/>
    <property type="project" value="InterPro"/>
</dbReference>
<feature type="transmembrane region" description="Helical" evidence="6">
    <location>
        <begin position="256"/>
        <end position="278"/>
    </location>
</feature>
<feature type="region of interest" description="Disordered" evidence="5">
    <location>
        <begin position="555"/>
        <end position="600"/>
    </location>
</feature>
<feature type="transmembrane region" description="Helical" evidence="6">
    <location>
        <begin position="367"/>
        <end position="387"/>
    </location>
</feature>
<name>A0A8J8T5G7_HALGN</name>
<evidence type="ECO:0000313" key="7">
    <source>
        <dbReference type="EMBL" id="TNV82999.1"/>
    </source>
</evidence>
<dbReference type="PANTHER" id="PTHR10924">
    <property type="entry name" value="MAJOR FACILITATOR SUPERFAMILY PROTEIN-RELATED"/>
    <property type="match status" value="1"/>
</dbReference>
<feature type="transmembrane region" description="Helical" evidence="6">
    <location>
        <begin position="181"/>
        <end position="203"/>
    </location>
</feature>
<dbReference type="EMBL" id="RRYP01004280">
    <property type="protein sequence ID" value="TNV82999.1"/>
    <property type="molecule type" value="Genomic_DNA"/>
</dbReference>
<evidence type="ECO:0000256" key="1">
    <source>
        <dbReference type="ARBA" id="ARBA00004141"/>
    </source>
</evidence>
<evidence type="ECO:0000256" key="6">
    <source>
        <dbReference type="SAM" id="Phobius"/>
    </source>
</evidence>
<dbReference type="InterPro" id="IPR049680">
    <property type="entry name" value="FLVCR1-2_SLC49-like"/>
</dbReference>
<reference evidence="7" key="1">
    <citation type="submission" date="2019-06" db="EMBL/GenBank/DDBJ databases">
        <authorList>
            <person name="Zheng W."/>
        </authorList>
    </citation>
    <scope>NUCLEOTIDE SEQUENCE</scope>
    <source>
        <strain evidence="7">QDHG01</strain>
    </source>
</reference>
<comment type="caution">
    <text evidence="7">The sequence shown here is derived from an EMBL/GenBank/DDBJ whole genome shotgun (WGS) entry which is preliminary data.</text>
</comment>
<dbReference type="Proteomes" id="UP000785679">
    <property type="component" value="Unassembled WGS sequence"/>
</dbReference>
<evidence type="ECO:0008006" key="9">
    <source>
        <dbReference type="Google" id="ProtNLM"/>
    </source>
</evidence>
<keyword evidence="4 6" id="KW-0472">Membrane</keyword>
<dbReference type="PANTHER" id="PTHR10924:SF6">
    <property type="entry name" value="SOLUTE CARRIER FAMILY 49 MEMBER A3"/>
    <property type="match status" value="1"/>
</dbReference>
<proteinExistence type="predicted"/>
<accession>A0A8J8T5G7</accession>
<gene>
    <name evidence="7" type="ORF">FGO68_gene1496</name>
</gene>
<dbReference type="InterPro" id="IPR011701">
    <property type="entry name" value="MFS"/>
</dbReference>
<feature type="transmembrane region" description="Helical" evidence="6">
    <location>
        <begin position="305"/>
        <end position="329"/>
    </location>
</feature>
<dbReference type="AlphaFoldDB" id="A0A8J8T5G7"/>
<feature type="transmembrane region" description="Helical" evidence="6">
    <location>
        <begin position="430"/>
        <end position="449"/>
    </location>
</feature>
<feature type="region of interest" description="Disordered" evidence="5">
    <location>
        <begin position="503"/>
        <end position="522"/>
    </location>
</feature>
<sequence>MICRHCIMIFEKYIKLCYIIISSNCSIQLNQLLQSMSLQEQDQKDCQNIVNPEENQIDYPIKEEQASQCGMDDKFGPPSQEEDSRKAEDWIETRIQSGESNCMCQVAFIPIATLASQLFGVSNLMISMCSLVFSISFIPFNFIAIKILGTLGLRTCLIIASLCTISGAWLRMAVQMSGGSFMFVIAGQVVIACGQPFFFNTISNLSSSWFGEKERVTAVTLMSNAIPLGSLIANVIPSLIIKDDASVGYNERKQSFMTYLIVCNLIVTGLAFPLLIFARSSPPTPPSLSASMKERTMNFKEELKALFLTRNFNLVNISISLSFAAYVSFLTVQDLLYQPFGFKISGLVGSMICARMLDGERPKYKKLYNMCSVSGLVMNGVFIVTLPSGMHKALFGVNLFLYGFFMIPTFSIIFPYVVELTYPSNESVSNGVMLFCCRLFATAFGVIATLLAEQGFYQCAVFITGVTLCGVIPAFFIDEELRKQQMTMFYKFFKKIETLKKRSRSMSNASPGGFNQSPGGGGRTSMVIRKFEIEQQQPGEFQLQIRRFEQGSEIIEEESEQSDGQSEQSEQQRKRKMLNPEEIEQSARKSKRSMQTSQRMCSMTARVYPTLSQNGDFSNFSASKKEGKKSARVVIPTILTSDVDESAAFKRSSQVNNEVPYLSPPSQGDVASSPEQIKGSFVAAEPVQQYNSHRVSNVQKPSKVEAKRQSQMRAIRLSKAMMYF</sequence>
<evidence type="ECO:0000313" key="8">
    <source>
        <dbReference type="Proteomes" id="UP000785679"/>
    </source>
</evidence>
<keyword evidence="8" id="KW-1185">Reference proteome</keyword>